<keyword evidence="1" id="KW-0472">Membrane</keyword>
<accession>A0ABT8HQL1</accession>
<dbReference type="PANTHER" id="PTHR41771:SF1">
    <property type="entry name" value="MEMBRANE PROTEIN"/>
    <property type="match status" value="1"/>
</dbReference>
<feature type="transmembrane region" description="Helical" evidence="1">
    <location>
        <begin position="253"/>
        <end position="282"/>
    </location>
</feature>
<feature type="transmembrane region" description="Helical" evidence="1">
    <location>
        <begin position="182"/>
        <end position="202"/>
    </location>
</feature>
<reference evidence="2" key="1">
    <citation type="submission" date="2023-07" db="EMBL/GenBank/DDBJ databases">
        <title>Fictibacillus sp. isolated from freshwater pond.</title>
        <authorList>
            <person name="Kirdat K."/>
            <person name="Bhat A."/>
            <person name="Mourya A."/>
            <person name="Yadav A."/>
        </authorList>
    </citation>
    <scope>NUCLEOTIDE SEQUENCE</scope>
    <source>
        <strain evidence="2">NE201</strain>
    </source>
</reference>
<feature type="transmembrane region" description="Helical" evidence="1">
    <location>
        <begin position="16"/>
        <end position="33"/>
    </location>
</feature>
<sequence length="378" mass="42009">MNVIVNKYKGLTSKSILLYTVIVICFVSSILFVNHNSTFYKQTVAKVTNIHLQEKKQVKDMHNNEDQIFTQSITAEIKNGKYKGKLVRLTNDYSSSGAYDQQYKIGNELFISIDKNSKKQKLTGSINDAKRDKYLVLVGWIFILTLLLVGKKRGLFSLISLLVNALLLSFALDFYVNHSYKSLVWICSILVILFTVISLLLLNGLNEMTYAAIVATLLGIFLTLLVTYVSIKFTAGNGLRYEEMQFLTRPYELVFMAGLLVGSLGAVMDVAITISSSVFGLYEKNGDISLKALKQSGMEIGKDVMGALTNILFFVYAAGSIPSMILYLKNASSLGFTLSMNLSLEIARSLAGGIGIMLTIPIAVYTSVYFVNQKRKRI</sequence>
<dbReference type="InterPro" id="IPR012507">
    <property type="entry name" value="YibE_F"/>
</dbReference>
<feature type="transmembrane region" description="Helical" evidence="1">
    <location>
        <begin position="346"/>
        <end position="371"/>
    </location>
</feature>
<keyword evidence="1" id="KW-1133">Transmembrane helix</keyword>
<feature type="transmembrane region" description="Helical" evidence="1">
    <location>
        <begin position="303"/>
        <end position="326"/>
    </location>
</feature>
<proteinExistence type="predicted"/>
<keyword evidence="3" id="KW-1185">Reference proteome</keyword>
<feature type="transmembrane region" description="Helical" evidence="1">
    <location>
        <begin position="155"/>
        <end position="176"/>
    </location>
</feature>
<protein>
    <submittedName>
        <fullName evidence="2">YibE/F family protein</fullName>
    </submittedName>
</protein>
<dbReference type="EMBL" id="JAUHTR010000001">
    <property type="protein sequence ID" value="MDN4523064.1"/>
    <property type="molecule type" value="Genomic_DNA"/>
</dbReference>
<evidence type="ECO:0000256" key="1">
    <source>
        <dbReference type="SAM" id="Phobius"/>
    </source>
</evidence>
<dbReference type="RefSeq" id="WP_301164130.1">
    <property type="nucleotide sequence ID" value="NZ_JAUHTR010000001.1"/>
</dbReference>
<feature type="transmembrane region" description="Helical" evidence="1">
    <location>
        <begin position="134"/>
        <end position="150"/>
    </location>
</feature>
<evidence type="ECO:0000313" key="3">
    <source>
        <dbReference type="Proteomes" id="UP001172721"/>
    </source>
</evidence>
<evidence type="ECO:0000313" key="2">
    <source>
        <dbReference type="EMBL" id="MDN4523064.1"/>
    </source>
</evidence>
<dbReference type="Pfam" id="PF07907">
    <property type="entry name" value="YibE_F"/>
    <property type="match status" value="1"/>
</dbReference>
<feature type="transmembrane region" description="Helical" evidence="1">
    <location>
        <begin position="209"/>
        <end position="233"/>
    </location>
</feature>
<keyword evidence="1" id="KW-0812">Transmembrane</keyword>
<gene>
    <name evidence="2" type="ORF">QYB97_01185</name>
</gene>
<dbReference type="Proteomes" id="UP001172721">
    <property type="component" value="Unassembled WGS sequence"/>
</dbReference>
<dbReference type="PANTHER" id="PTHR41771">
    <property type="entry name" value="MEMBRANE PROTEIN-RELATED"/>
    <property type="match status" value="1"/>
</dbReference>
<comment type="caution">
    <text evidence="2">The sequence shown here is derived from an EMBL/GenBank/DDBJ whole genome shotgun (WGS) entry which is preliminary data.</text>
</comment>
<name>A0ABT8HQL1_9BACL</name>
<organism evidence="2 3">
    <name type="scientific">Fictibacillus fluitans</name>
    <dbReference type="NCBI Taxonomy" id="3058422"/>
    <lineage>
        <taxon>Bacteria</taxon>
        <taxon>Bacillati</taxon>
        <taxon>Bacillota</taxon>
        <taxon>Bacilli</taxon>
        <taxon>Bacillales</taxon>
        <taxon>Fictibacillaceae</taxon>
        <taxon>Fictibacillus</taxon>
    </lineage>
</organism>